<organism evidence="2 3">
    <name type="scientific">Psychroflexus halocasei</name>
    <dbReference type="NCBI Taxonomy" id="908615"/>
    <lineage>
        <taxon>Bacteria</taxon>
        <taxon>Pseudomonadati</taxon>
        <taxon>Bacteroidota</taxon>
        <taxon>Flavobacteriia</taxon>
        <taxon>Flavobacteriales</taxon>
        <taxon>Flavobacteriaceae</taxon>
        <taxon>Psychroflexus</taxon>
    </lineage>
</organism>
<keyword evidence="1" id="KW-0472">Membrane</keyword>
<feature type="transmembrane region" description="Helical" evidence="1">
    <location>
        <begin position="44"/>
        <end position="61"/>
    </location>
</feature>
<sequence>MERDNNDKWYNNSTIVDTLLFLLPPVGMYGLYKTERLKSNINKVLYGFLGFISLLMVVIYLT</sequence>
<proteinExistence type="predicted"/>
<evidence type="ECO:0000313" key="3">
    <source>
        <dbReference type="Proteomes" id="UP000198820"/>
    </source>
</evidence>
<keyword evidence="1" id="KW-1133">Transmembrane helix</keyword>
<name>A0A1H4E403_9FLAO</name>
<keyword evidence="3" id="KW-1185">Reference proteome</keyword>
<dbReference type="EMBL" id="FNQF01000026">
    <property type="protein sequence ID" value="SEA79567.1"/>
    <property type="molecule type" value="Genomic_DNA"/>
</dbReference>
<dbReference type="Proteomes" id="UP000198820">
    <property type="component" value="Unassembled WGS sequence"/>
</dbReference>
<reference evidence="2 3" key="1">
    <citation type="submission" date="2016-10" db="EMBL/GenBank/DDBJ databases">
        <authorList>
            <person name="de Groot N.N."/>
        </authorList>
    </citation>
    <scope>NUCLEOTIDE SEQUENCE [LARGE SCALE GENOMIC DNA]</scope>
    <source>
        <strain evidence="2 3">DSM 23581</strain>
    </source>
</reference>
<evidence type="ECO:0000313" key="2">
    <source>
        <dbReference type="EMBL" id="SEA79567.1"/>
    </source>
</evidence>
<evidence type="ECO:0000256" key="1">
    <source>
        <dbReference type="SAM" id="Phobius"/>
    </source>
</evidence>
<keyword evidence="1" id="KW-0812">Transmembrane</keyword>
<protein>
    <submittedName>
        <fullName evidence="2">Uncharacterized protein</fullName>
    </submittedName>
</protein>
<feature type="transmembrane region" description="Helical" evidence="1">
    <location>
        <begin position="12"/>
        <end position="32"/>
    </location>
</feature>
<gene>
    <name evidence="2" type="ORF">SAMN05421540_1264</name>
</gene>
<dbReference type="STRING" id="908615.SAMN05421540_1264"/>
<dbReference type="AlphaFoldDB" id="A0A1H4E403"/>
<accession>A0A1H4E403</accession>